<proteinExistence type="predicted"/>
<dbReference type="GO" id="GO:0016717">
    <property type="term" value="F:oxidoreductase activity, acting on paired donors, with oxidation of a pair of donors resulting in the reduction of molecular oxygen to two molecules of water"/>
    <property type="evidence" value="ECO:0007669"/>
    <property type="project" value="TreeGrafter"/>
</dbReference>
<feature type="transmembrane region" description="Helical" evidence="1">
    <location>
        <begin position="60"/>
        <end position="79"/>
    </location>
</feature>
<dbReference type="InterPro" id="IPR012171">
    <property type="entry name" value="Fatty_acid_desaturase"/>
</dbReference>
<gene>
    <name evidence="3" type="ORF">C0081_02000</name>
</gene>
<dbReference type="PANTHER" id="PTHR19353:SF73">
    <property type="entry name" value="FATTY ACID DESATURASE"/>
    <property type="match status" value="1"/>
</dbReference>
<feature type="transmembrane region" description="Helical" evidence="1">
    <location>
        <begin position="188"/>
        <end position="212"/>
    </location>
</feature>
<name>A0A2N5XX13_9HYPH</name>
<dbReference type="OrthoDB" id="9769653at2"/>
<dbReference type="AlphaFoldDB" id="A0A2N5XX13"/>
<evidence type="ECO:0000313" key="3">
    <source>
        <dbReference type="EMBL" id="PLW79029.1"/>
    </source>
</evidence>
<evidence type="ECO:0000256" key="1">
    <source>
        <dbReference type="SAM" id="Phobius"/>
    </source>
</evidence>
<feature type="transmembrane region" description="Helical" evidence="1">
    <location>
        <begin position="218"/>
        <end position="238"/>
    </location>
</feature>
<keyword evidence="1" id="KW-1133">Transmembrane helix</keyword>
<reference evidence="3 4" key="1">
    <citation type="submission" date="2018-01" db="EMBL/GenBank/DDBJ databases">
        <title>The draft genome sequence of Cohaesibacter sp. H1304.</title>
        <authorList>
            <person name="Wang N.-N."/>
            <person name="Du Z.-J."/>
        </authorList>
    </citation>
    <scope>NUCLEOTIDE SEQUENCE [LARGE SCALE GENOMIC DNA]</scope>
    <source>
        <strain evidence="3 4">H1304</strain>
    </source>
</reference>
<evidence type="ECO:0000313" key="4">
    <source>
        <dbReference type="Proteomes" id="UP000234881"/>
    </source>
</evidence>
<feature type="transmembrane region" description="Helical" evidence="1">
    <location>
        <begin position="35"/>
        <end position="54"/>
    </location>
</feature>
<comment type="caution">
    <text evidence="3">The sequence shown here is derived from an EMBL/GenBank/DDBJ whole genome shotgun (WGS) entry which is preliminary data.</text>
</comment>
<keyword evidence="4" id="KW-1185">Reference proteome</keyword>
<dbReference type="InterPro" id="IPR005804">
    <property type="entry name" value="FA_desaturase_dom"/>
</dbReference>
<feature type="domain" description="Fatty acid desaturase" evidence="2">
    <location>
        <begin position="60"/>
        <end position="312"/>
    </location>
</feature>
<keyword evidence="1" id="KW-0472">Membrane</keyword>
<dbReference type="EMBL" id="PKUQ01000001">
    <property type="protein sequence ID" value="PLW79029.1"/>
    <property type="molecule type" value="Genomic_DNA"/>
</dbReference>
<dbReference type="Proteomes" id="UP000234881">
    <property type="component" value="Unassembled WGS sequence"/>
</dbReference>
<dbReference type="Pfam" id="PF00487">
    <property type="entry name" value="FA_desaturase"/>
    <property type="match status" value="1"/>
</dbReference>
<dbReference type="CDD" id="cd03507">
    <property type="entry name" value="Delta12-FADS-like"/>
    <property type="match status" value="1"/>
</dbReference>
<protein>
    <submittedName>
        <fullName evidence="3">Fatty acid desaturase</fullName>
    </submittedName>
</protein>
<dbReference type="GO" id="GO:0006629">
    <property type="term" value="P:lipid metabolic process"/>
    <property type="evidence" value="ECO:0007669"/>
    <property type="project" value="InterPro"/>
</dbReference>
<dbReference type="RefSeq" id="WP_101532111.1">
    <property type="nucleotide sequence ID" value="NZ_JBFHIU010000054.1"/>
</dbReference>
<dbReference type="PANTHER" id="PTHR19353">
    <property type="entry name" value="FATTY ACID DESATURASE 2"/>
    <property type="match status" value="1"/>
</dbReference>
<accession>A0A2N5XX13</accession>
<evidence type="ECO:0000259" key="2">
    <source>
        <dbReference type="Pfam" id="PF00487"/>
    </source>
</evidence>
<sequence>MNKDGSSVTNTTVPTSRQWVKILAQYKTPHHGRSFFEIAVTIGSFLACWVAMWFALDVSVWLYLLLVLPAAGLLVRIFLIQHDCGHGAFFRSRVVNDWVGRVFGILTLVPYDYWKRTHAIHHASSGNLDRRGMGDIDTLTLNEYQALTPLRKLGYRLYRNPFVMFLIGPTHHFFLQHRLPIGLMRRGWGPWASTMSTNIGIVAFAALGMWLVGVGDFLLIQIPTTVLATTIGVWLFFVQHQFDETYWNREEDWNRHDAAFHGSSHYDLPPVLRWFTANIGVHHVHHLSSAIPFYRLTKILRDYPELKEAGRLTLWQSFRCVPLALWDEEARKLISFRELRKRSIA</sequence>
<dbReference type="GO" id="GO:0016020">
    <property type="term" value="C:membrane"/>
    <property type="evidence" value="ECO:0007669"/>
    <property type="project" value="TreeGrafter"/>
</dbReference>
<organism evidence="3 4">
    <name type="scientific">Cohaesibacter celericrescens</name>
    <dbReference type="NCBI Taxonomy" id="2067669"/>
    <lineage>
        <taxon>Bacteria</taxon>
        <taxon>Pseudomonadati</taxon>
        <taxon>Pseudomonadota</taxon>
        <taxon>Alphaproteobacteria</taxon>
        <taxon>Hyphomicrobiales</taxon>
        <taxon>Cohaesibacteraceae</taxon>
    </lineage>
</organism>
<keyword evidence="1" id="KW-0812">Transmembrane</keyword>